<reference evidence="2 3" key="1">
    <citation type="submission" date="2018-07" db="EMBL/GenBank/DDBJ databases">
        <title>Genomic Encyclopedia of Type Strains, Phase III (KMG-III): the genomes of soil and plant-associated and newly described type strains.</title>
        <authorList>
            <person name="Whitman W."/>
        </authorList>
    </citation>
    <scope>NUCLEOTIDE SEQUENCE [LARGE SCALE GENOMIC DNA]</scope>
    <source>
        <strain evidence="2 3">CECT 7506</strain>
    </source>
</reference>
<gene>
    <name evidence="2" type="ORF">DFP97_105366</name>
</gene>
<proteinExistence type="predicted"/>
<name>A0A368W4V9_9BACL</name>
<evidence type="ECO:0000313" key="3">
    <source>
        <dbReference type="Proteomes" id="UP000252415"/>
    </source>
</evidence>
<organism evidence="2 3">
    <name type="scientific">Paenibacillus prosopidis</name>
    <dbReference type="NCBI Taxonomy" id="630520"/>
    <lineage>
        <taxon>Bacteria</taxon>
        <taxon>Bacillati</taxon>
        <taxon>Bacillota</taxon>
        <taxon>Bacilli</taxon>
        <taxon>Bacillales</taxon>
        <taxon>Paenibacillaceae</taxon>
        <taxon>Paenibacillus</taxon>
    </lineage>
</organism>
<dbReference type="AlphaFoldDB" id="A0A368W4V9"/>
<accession>A0A368W4V9</accession>
<evidence type="ECO:0000313" key="2">
    <source>
        <dbReference type="EMBL" id="RCW49181.1"/>
    </source>
</evidence>
<feature type="transmembrane region" description="Helical" evidence="1">
    <location>
        <begin position="60"/>
        <end position="80"/>
    </location>
</feature>
<protein>
    <submittedName>
        <fullName evidence="2">Uncharacterized protein</fullName>
    </submittedName>
</protein>
<evidence type="ECO:0000256" key="1">
    <source>
        <dbReference type="SAM" id="Phobius"/>
    </source>
</evidence>
<dbReference type="Proteomes" id="UP000252415">
    <property type="component" value="Unassembled WGS sequence"/>
</dbReference>
<dbReference type="EMBL" id="QPJD01000005">
    <property type="protein sequence ID" value="RCW49181.1"/>
    <property type="molecule type" value="Genomic_DNA"/>
</dbReference>
<comment type="caution">
    <text evidence="2">The sequence shown here is derived from an EMBL/GenBank/DDBJ whole genome shotgun (WGS) entry which is preliminary data.</text>
</comment>
<keyword evidence="1" id="KW-0472">Membrane</keyword>
<sequence>MLVGKRKTVICKTCYHHYMEKINKSKFRRYIYIFAGLVIVVPLFMNGFEAFRNESANATLFILIGGLVLLSITLNTVRFLQFKNWTIKEEYPLRDKKS</sequence>
<keyword evidence="1" id="KW-1133">Transmembrane helix</keyword>
<feature type="transmembrane region" description="Helical" evidence="1">
    <location>
        <begin position="30"/>
        <end position="48"/>
    </location>
</feature>
<keyword evidence="1" id="KW-0812">Transmembrane</keyword>
<keyword evidence="3" id="KW-1185">Reference proteome</keyword>